<evidence type="ECO:0000313" key="3">
    <source>
        <dbReference type="Proteomes" id="UP000887013"/>
    </source>
</evidence>
<keyword evidence="3" id="KW-1185">Reference proteome</keyword>
<accession>A0A8X6P018</accession>
<gene>
    <name evidence="2" type="ORF">NPIL_425901</name>
</gene>
<proteinExistence type="predicted"/>
<sequence length="99" mass="11323">MVQECLESTSPYSGHSTLRSGKSFHHLQKHGSNVVLCQNKPYNNESVLGCAFVPYKYTERRRKNFLSGHDRKADRSRHGQAHVLVTEATETINFLFKTN</sequence>
<reference evidence="2" key="1">
    <citation type="submission" date="2020-08" db="EMBL/GenBank/DDBJ databases">
        <title>Multicomponent nature underlies the extraordinary mechanical properties of spider dragline silk.</title>
        <authorList>
            <person name="Kono N."/>
            <person name="Nakamura H."/>
            <person name="Mori M."/>
            <person name="Yoshida Y."/>
            <person name="Ohtoshi R."/>
            <person name="Malay A.D."/>
            <person name="Moran D.A.P."/>
            <person name="Tomita M."/>
            <person name="Numata K."/>
            <person name="Arakawa K."/>
        </authorList>
    </citation>
    <scope>NUCLEOTIDE SEQUENCE</scope>
</reference>
<evidence type="ECO:0000256" key="1">
    <source>
        <dbReference type="SAM" id="MobiDB-lite"/>
    </source>
</evidence>
<organism evidence="2 3">
    <name type="scientific">Nephila pilipes</name>
    <name type="common">Giant wood spider</name>
    <name type="synonym">Nephila maculata</name>
    <dbReference type="NCBI Taxonomy" id="299642"/>
    <lineage>
        <taxon>Eukaryota</taxon>
        <taxon>Metazoa</taxon>
        <taxon>Ecdysozoa</taxon>
        <taxon>Arthropoda</taxon>
        <taxon>Chelicerata</taxon>
        <taxon>Arachnida</taxon>
        <taxon>Araneae</taxon>
        <taxon>Araneomorphae</taxon>
        <taxon>Entelegynae</taxon>
        <taxon>Araneoidea</taxon>
        <taxon>Nephilidae</taxon>
        <taxon>Nephila</taxon>
    </lineage>
</organism>
<name>A0A8X6P018_NEPPI</name>
<dbReference type="AlphaFoldDB" id="A0A8X6P018"/>
<dbReference type="EMBL" id="BMAW01014813">
    <property type="protein sequence ID" value="GFT40593.1"/>
    <property type="molecule type" value="Genomic_DNA"/>
</dbReference>
<evidence type="ECO:0000313" key="2">
    <source>
        <dbReference type="EMBL" id="GFT40593.1"/>
    </source>
</evidence>
<comment type="caution">
    <text evidence="2">The sequence shown here is derived from an EMBL/GenBank/DDBJ whole genome shotgun (WGS) entry which is preliminary data.</text>
</comment>
<feature type="compositionally biased region" description="Polar residues" evidence="1">
    <location>
        <begin position="1"/>
        <end position="20"/>
    </location>
</feature>
<dbReference type="Proteomes" id="UP000887013">
    <property type="component" value="Unassembled WGS sequence"/>
</dbReference>
<feature type="region of interest" description="Disordered" evidence="1">
    <location>
        <begin position="1"/>
        <end position="24"/>
    </location>
</feature>
<protein>
    <submittedName>
        <fullName evidence="2">Uncharacterized protein</fullName>
    </submittedName>
</protein>